<accession>A0A4P9WCA2</accession>
<dbReference type="Pfam" id="PF09511">
    <property type="entry name" value="RNA_lig_T4_1"/>
    <property type="match status" value="1"/>
</dbReference>
<feature type="domain" description="T4 RNA ligase 1-like N-terminal" evidence="1">
    <location>
        <begin position="39"/>
        <end position="246"/>
    </location>
</feature>
<evidence type="ECO:0000313" key="3">
    <source>
        <dbReference type="Proteomes" id="UP000269721"/>
    </source>
</evidence>
<evidence type="ECO:0000259" key="1">
    <source>
        <dbReference type="Pfam" id="PF09511"/>
    </source>
</evidence>
<evidence type="ECO:0000313" key="2">
    <source>
        <dbReference type="EMBL" id="RKO90281.1"/>
    </source>
</evidence>
<dbReference type="AlphaFoldDB" id="A0A4P9WCA2"/>
<organism evidence="2 3">
    <name type="scientific">Blyttiomyces helicus</name>
    <dbReference type="NCBI Taxonomy" id="388810"/>
    <lineage>
        <taxon>Eukaryota</taxon>
        <taxon>Fungi</taxon>
        <taxon>Fungi incertae sedis</taxon>
        <taxon>Chytridiomycota</taxon>
        <taxon>Chytridiomycota incertae sedis</taxon>
        <taxon>Chytridiomycetes</taxon>
        <taxon>Chytridiomycetes incertae sedis</taxon>
        <taxon>Blyttiomyces</taxon>
    </lineage>
</organism>
<proteinExistence type="predicted"/>
<sequence length="277" mass="30814">MALETVLHITVKKYEAYGLRKLNYSQTPSPKNHQVVADCRGLLLDATNARIVSCTFRRFYNYRESGAPADFDFGNATIFEKCDGSLVQIYFCGATGSWEVGTRRTAFGEQGAPEGSTSRQSVLTAMKVPSDTEFEAIANRELDRGVTYAAEYCGPSNLISTVYAEDQVVLLAAMYNNEDRELPSLEQVCAALQASGFNVCLPKTYPLASIADCHAALNELLMPTDEGFVLRDNQTGHRLKLKSPRYLEMKRILTFSRMVKLVHGNEQDEFLATFEDA</sequence>
<keyword evidence="3" id="KW-1185">Reference proteome</keyword>
<reference evidence="3" key="1">
    <citation type="journal article" date="2018" name="Nat. Microbiol.">
        <title>Leveraging single-cell genomics to expand the fungal tree of life.</title>
        <authorList>
            <person name="Ahrendt S.R."/>
            <person name="Quandt C.A."/>
            <person name="Ciobanu D."/>
            <person name="Clum A."/>
            <person name="Salamov A."/>
            <person name="Andreopoulos B."/>
            <person name="Cheng J.F."/>
            <person name="Woyke T."/>
            <person name="Pelin A."/>
            <person name="Henrissat B."/>
            <person name="Reynolds N.K."/>
            <person name="Benny G.L."/>
            <person name="Smith M.E."/>
            <person name="James T.Y."/>
            <person name="Grigoriev I.V."/>
        </authorList>
    </citation>
    <scope>NUCLEOTIDE SEQUENCE [LARGE SCALE GENOMIC DNA]</scope>
</reference>
<dbReference type="OrthoDB" id="2111238at2759"/>
<name>A0A4P9WCA2_9FUNG</name>
<keyword evidence="2" id="KW-0436">Ligase</keyword>
<dbReference type="Proteomes" id="UP000269721">
    <property type="component" value="Unassembled WGS sequence"/>
</dbReference>
<dbReference type="GO" id="GO:0016874">
    <property type="term" value="F:ligase activity"/>
    <property type="evidence" value="ECO:0007669"/>
    <property type="project" value="UniProtKB-KW"/>
</dbReference>
<dbReference type="InterPro" id="IPR019039">
    <property type="entry name" value="T4-Rnl1-like_N"/>
</dbReference>
<dbReference type="EMBL" id="KZ995630">
    <property type="protein sequence ID" value="RKO90281.1"/>
    <property type="molecule type" value="Genomic_DNA"/>
</dbReference>
<gene>
    <name evidence="2" type="ORF">BDK51DRAFT_39662</name>
</gene>
<protein>
    <submittedName>
        <fullName evidence="2">RNA ligase-domain-containing protein</fullName>
    </submittedName>
</protein>